<dbReference type="AlphaFoldDB" id="A0AA88DK01"/>
<dbReference type="Proteomes" id="UP001187192">
    <property type="component" value="Unassembled WGS sequence"/>
</dbReference>
<evidence type="ECO:0000313" key="1">
    <source>
        <dbReference type="EMBL" id="GMN53334.1"/>
    </source>
</evidence>
<reference evidence="1" key="1">
    <citation type="submission" date="2023-07" db="EMBL/GenBank/DDBJ databases">
        <title>draft genome sequence of fig (Ficus carica).</title>
        <authorList>
            <person name="Takahashi T."/>
            <person name="Nishimura K."/>
        </authorList>
    </citation>
    <scope>NUCLEOTIDE SEQUENCE</scope>
</reference>
<dbReference type="EMBL" id="BTGU01000046">
    <property type="protein sequence ID" value="GMN53334.1"/>
    <property type="molecule type" value="Genomic_DNA"/>
</dbReference>
<protein>
    <submittedName>
        <fullName evidence="1">Uncharacterized protein</fullName>
    </submittedName>
</protein>
<name>A0AA88DK01_FICCA</name>
<comment type="caution">
    <text evidence="1">The sequence shown here is derived from an EMBL/GenBank/DDBJ whole genome shotgun (WGS) entry which is preliminary data.</text>
</comment>
<evidence type="ECO:0000313" key="2">
    <source>
        <dbReference type="Proteomes" id="UP001187192"/>
    </source>
</evidence>
<sequence>MEATGYGLVLKSGQGLGLDVLTRTRPRDTGRHVGNPQGFFEKVFAKGTKKKMVGSRKLLDHPFVN</sequence>
<gene>
    <name evidence="1" type="ORF">TIFTF001_022471</name>
</gene>
<keyword evidence="2" id="KW-1185">Reference proteome</keyword>
<accession>A0AA88DK01</accession>
<proteinExistence type="predicted"/>
<organism evidence="1 2">
    <name type="scientific">Ficus carica</name>
    <name type="common">Common fig</name>
    <dbReference type="NCBI Taxonomy" id="3494"/>
    <lineage>
        <taxon>Eukaryota</taxon>
        <taxon>Viridiplantae</taxon>
        <taxon>Streptophyta</taxon>
        <taxon>Embryophyta</taxon>
        <taxon>Tracheophyta</taxon>
        <taxon>Spermatophyta</taxon>
        <taxon>Magnoliopsida</taxon>
        <taxon>eudicotyledons</taxon>
        <taxon>Gunneridae</taxon>
        <taxon>Pentapetalae</taxon>
        <taxon>rosids</taxon>
        <taxon>fabids</taxon>
        <taxon>Rosales</taxon>
        <taxon>Moraceae</taxon>
        <taxon>Ficeae</taxon>
        <taxon>Ficus</taxon>
    </lineage>
</organism>